<name>A0A8J4DNC6_9ACTN</name>
<dbReference type="Pfam" id="PF13460">
    <property type="entry name" value="NAD_binding_10"/>
    <property type="match status" value="1"/>
</dbReference>
<reference evidence="2" key="1">
    <citation type="submission" date="2021-01" db="EMBL/GenBank/DDBJ databases">
        <title>Whole genome shotgun sequence of Virgisporangium aliadipatigenens NBRC 105644.</title>
        <authorList>
            <person name="Komaki H."/>
            <person name="Tamura T."/>
        </authorList>
    </citation>
    <scope>NUCLEOTIDE SEQUENCE</scope>
    <source>
        <strain evidence="2">NBRC 105644</strain>
    </source>
</reference>
<evidence type="ECO:0000259" key="1">
    <source>
        <dbReference type="Pfam" id="PF13460"/>
    </source>
</evidence>
<proteinExistence type="predicted"/>
<comment type="caution">
    <text evidence="2">The sequence shown here is derived from an EMBL/GenBank/DDBJ whole genome shotgun (WGS) entry which is preliminary data.</text>
</comment>
<sequence>MRLAVIGATGGIGRHLYAQAVAAGHEVTAVVRDPRRLPRPHGPVSTVDLSAADPATLAGAFAGCDAVLSGLGARSVEETGIALRGTRAVVDAMRVAGVRRIVVVSAASVGTVASPGRPDPPRHNPGDGFVLRHTAARLAKLFFRRYYADLALMEDLLRDSDLDWTVSRPPRLLDRPLTGRYRVVEEWNVRGGLFIGRADVAHHMLSTVDNPEAFRKVYGIAYDGAVESLRRWAGVGGRR</sequence>
<dbReference type="InterPro" id="IPR051606">
    <property type="entry name" value="Polyketide_Oxido-like"/>
</dbReference>
<dbReference type="EMBL" id="BOPF01000002">
    <property type="protein sequence ID" value="GIJ43392.1"/>
    <property type="molecule type" value="Genomic_DNA"/>
</dbReference>
<gene>
    <name evidence="2" type="ORF">Val02_02780</name>
</gene>
<dbReference type="InterPro" id="IPR016040">
    <property type="entry name" value="NAD(P)-bd_dom"/>
</dbReference>
<dbReference type="PANTHER" id="PTHR43355">
    <property type="entry name" value="FLAVIN REDUCTASE (NADPH)"/>
    <property type="match status" value="1"/>
</dbReference>
<dbReference type="Proteomes" id="UP000619260">
    <property type="component" value="Unassembled WGS sequence"/>
</dbReference>
<dbReference type="AlphaFoldDB" id="A0A8J4DNC6"/>
<dbReference type="GO" id="GO:0004074">
    <property type="term" value="F:biliverdin reductase [NAD(P)H] activity"/>
    <property type="evidence" value="ECO:0007669"/>
    <property type="project" value="TreeGrafter"/>
</dbReference>
<keyword evidence="3" id="KW-1185">Reference proteome</keyword>
<evidence type="ECO:0000313" key="2">
    <source>
        <dbReference type="EMBL" id="GIJ43392.1"/>
    </source>
</evidence>
<dbReference type="RefSeq" id="WP_203896980.1">
    <property type="nucleotide sequence ID" value="NZ_BOPF01000002.1"/>
</dbReference>
<dbReference type="SUPFAM" id="SSF51735">
    <property type="entry name" value="NAD(P)-binding Rossmann-fold domains"/>
    <property type="match status" value="1"/>
</dbReference>
<organism evidence="2 3">
    <name type="scientific">Virgisporangium aliadipatigenens</name>
    <dbReference type="NCBI Taxonomy" id="741659"/>
    <lineage>
        <taxon>Bacteria</taxon>
        <taxon>Bacillati</taxon>
        <taxon>Actinomycetota</taxon>
        <taxon>Actinomycetes</taxon>
        <taxon>Micromonosporales</taxon>
        <taxon>Micromonosporaceae</taxon>
        <taxon>Virgisporangium</taxon>
    </lineage>
</organism>
<protein>
    <submittedName>
        <fullName evidence="2">NADH-flavin reductase</fullName>
    </submittedName>
</protein>
<dbReference type="Gene3D" id="3.40.50.720">
    <property type="entry name" value="NAD(P)-binding Rossmann-like Domain"/>
    <property type="match status" value="1"/>
</dbReference>
<accession>A0A8J4DNC6</accession>
<dbReference type="InterPro" id="IPR036291">
    <property type="entry name" value="NAD(P)-bd_dom_sf"/>
</dbReference>
<feature type="domain" description="NAD(P)-binding" evidence="1">
    <location>
        <begin position="7"/>
        <end position="211"/>
    </location>
</feature>
<dbReference type="PANTHER" id="PTHR43355:SF2">
    <property type="entry name" value="FLAVIN REDUCTASE (NADPH)"/>
    <property type="match status" value="1"/>
</dbReference>
<dbReference type="GO" id="GO:0042602">
    <property type="term" value="F:riboflavin reductase (NADPH) activity"/>
    <property type="evidence" value="ECO:0007669"/>
    <property type="project" value="TreeGrafter"/>
</dbReference>
<evidence type="ECO:0000313" key="3">
    <source>
        <dbReference type="Proteomes" id="UP000619260"/>
    </source>
</evidence>